<dbReference type="CDD" id="cd22965">
    <property type="entry name" value="DD_DPY30_SDC1"/>
    <property type="match status" value="1"/>
</dbReference>
<evidence type="ECO:0000256" key="3">
    <source>
        <dbReference type="ARBA" id="ARBA00007220"/>
    </source>
</evidence>
<dbReference type="Proteomes" id="UP001054857">
    <property type="component" value="Unassembled WGS sequence"/>
</dbReference>
<evidence type="ECO:0000256" key="14">
    <source>
        <dbReference type="ARBA" id="ARBA00081967"/>
    </source>
</evidence>
<dbReference type="GO" id="GO:0004017">
    <property type="term" value="F:AMP kinase activity"/>
    <property type="evidence" value="ECO:0007669"/>
    <property type="project" value="UniProtKB-EC"/>
</dbReference>
<keyword evidence="9" id="KW-0418">Kinase</keyword>
<feature type="compositionally biased region" description="Gly residues" evidence="15">
    <location>
        <begin position="1594"/>
        <end position="1604"/>
    </location>
</feature>
<keyword evidence="11" id="KW-0539">Nucleus</keyword>
<proteinExistence type="inferred from homology"/>
<evidence type="ECO:0000313" key="18">
    <source>
        <dbReference type="Proteomes" id="UP001054857"/>
    </source>
</evidence>
<comment type="catalytic activity">
    <reaction evidence="12">
        <text>GMP + ATP = GDP + ADP</text>
        <dbReference type="Rhea" id="RHEA:20780"/>
        <dbReference type="ChEBI" id="CHEBI:30616"/>
        <dbReference type="ChEBI" id="CHEBI:58115"/>
        <dbReference type="ChEBI" id="CHEBI:58189"/>
        <dbReference type="ChEBI" id="CHEBI:456216"/>
        <dbReference type="EC" id="2.7.4.8"/>
    </reaction>
</comment>
<feature type="compositionally biased region" description="Low complexity" evidence="15">
    <location>
        <begin position="538"/>
        <end position="566"/>
    </location>
</feature>
<evidence type="ECO:0000256" key="1">
    <source>
        <dbReference type="ARBA" id="ARBA00004123"/>
    </source>
</evidence>
<feature type="compositionally biased region" description="Basic and acidic residues" evidence="15">
    <location>
        <begin position="668"/>
        <end position="678"/>
    </location>
</feature>
<dbReference type="NCBIfam" id="TIGR03263">
    <property type="entry name" value="guanyl_kin"/>
    <property type="match status" value="3"/>
</dbReference>
<comment type="similarity">
    <text evidence="2">Belongs to the guanylate kinase family.</text>
</comment>
<dbReference type="FunFam" id="3.30.63.10:FF:000002">
    <property type="entry name" value="Guanylate kinase 1"/>
    <property type="match status" value="3"/>
</dbReference>
<dbReference type="InterPro" id="IPR000048">
    <property type="entry name" value="IQ_motif_EF-hand-BS"/>
</dbReference>
<dbReference type="SMART" id="SM00072">
    <property type="entry name" value="GuKc"/>
    <property type="match status" value="3"/>
</dbReference>
<organism evidence="17 18">
    <name type="scientific">Astrephomene gubernaculifera</name>
    <dbReference type="NCBI Taxonomy" id="47775"/>
    <lineage>
        <taxon>Eukaryota</taxon>
        <taxon>Viridiplantae</taxon>
        <taxon>Chlorophyta</taxon>
        <taxon>core chlorophytes</taxon>
        <taxon>Chlorophyceae</taxon>
        <taxon>CS clade</taxon>
        <taxon>Chlamydomonadales</taxon>
        <taxon>Astrephomenaceae</taxon>
        <taxon>Astrephomene</taxon>
    </lineage>
</organism>
<evidence type="ECO:0000256" key="11">
    <source>
        <dbReference type="ARBA" id="ARBA00023242"/>
    </source>
</evidence>
<sequence>MERVTIVFVLGAPGSGKGTQCSRIVEKYGWTHLSTGDLLRAEVQAGTEVGQQVDEIMRAGEMVPTDIILDLLSNAMASSGASRFLVDGFPRTLDQLMDFQDQVKPCDGVLVLGLAEEEAVTRLLARGATSGRPDDTEDTIRQRMRVFAQESQPVIDFLADSGGNVHEVDATASVEEVFAAVEPFMNTMDALAVEREAAADGAGRVVRASTGADGVPSVIVGVEEGPADLSDAVVVFVLGAPGAGKGTQCDLIRQRYGWTHVSTGALLRAEVEKGSDVGSQVSALLAGGELVPTEVVLGLLNAAMVATPAARRRFLVDGFPRQLDQLQAFEAAIKPCDGVLLLGLAEEVAVTRLLARGATSGRPDDTEDTIRQRMRVFAQESQPVIDYLRDQGANVAEVDASGEVADVFSRVCRFMDMFGPPLEADLAQLPLEEEPERRGEEEEEEGEGEQQQQGAGDGPAEEGAEPPPGLEGGAGTAGAVAEGMEEVGYNDEQVQAALRIQAARRGYLDRKRVAKLKEEKAATAAQQQDQQQEDQQQEDQPPQQEQQQEEGAGGEDAVAAAAAEAYSEEQIQAALRIQAARRGYLDRKKVDAIRAEKQRLQQEQQQQQQQQEEEQQEQGEQAAEAEAAAEMAADADAAPAEGANLEDYTEEQVQALVRIQAAGRGYLDRKKVAAKRQEQAATAAAAAAPEAEEQPAAQADGEGDGGAEAAAEEAEGGSADAAARSDLPPELADLTEEQLQAAIRIQAAGRGYLDRKKVAKLKEEKAAAAAAAAPETEAAVAQDEGAAAADGAEGGEADAEGEDEEGAAAGGLTLDEAALRIQAAGRGYLDRKRVAKLKEEKAAAEVEKRATEQVDAIRAMLVICGPSGVGKGTLIGRLMADHADKFGFSVSHTTRGPRPGEEDGVHYHFSTREAMQRDIAAGLFLEHAEVHGNMYGTSLAGVAAVGRSGRIAVLDIDVQGASKVKASRAASKARYVFVDPPSLSELEARLRGRGTESEDKVRLRLANATAELDRSRESGFFDARVVNDELEAAYHRLKLTIQELLPGTFSPEELLPPPPSQAEIEAKAAEQVDAIRAMLVICGPSGVGKGTLIGRLMADHADKFGFSVSHTTRGPRPGEEDGVHYHFSTREAMQRDIAAGLFLEHAEVHGNMYGTSLAGVAAVGRSGRIAVLDIDVQGASKVKASRAASKARYVFVDPPSLSELEARLRGRGTESEDKVRLRLANATAELDRSRESGFFDARVVNDELEAAYHRLKLTIQELLPGTFSPEELLPPPPSQAEIEAKAAEQVDAIRAMLVICGPSGVGKGTLIGRLMADHADKFGFSVSHTTRGPRPGEEDGVHYHFSTREAMQRDIAAGLFLEHAEVHGNMYGTSLAGVAAVGRSGRIAVLDIDVQGASKVKASRAASKARYVFVDPPSLSELEARLRGRGTESEDKVRLRLANATAELDRSRESGFFDARVVNDELEAAYHRLKLTIQGLLPGTFSPQDLIPPPLPSLREPPVAGAPSVPKVLPQPSPGRSGGGPAVPPTAGTVTAAAGLPVRQYMDATVVPVLREALRALNELRPEDPLLFVSEFLMKARERVSGAAAKAAGAGDGAQGGAGGVQEVANGAANGDAQ</sequence>
<comment type="caution">
    <text evidence="17">The sequence shown here is derived from an EMBL/GenBank/DDBJ whole genome shotgun (WGS) entry which is preliminary data.</text>
</comment>
<feature type="region of interest" description="Disordered" evidence="15">
    <location>
        <begin position="516"/>
        <end position="566"/>
    </location>
</feature>
<gene>
    <name evidence="17" type="ORF">Agub_g14114</name>
</gene>
<name>A0AAD3E381_9CHLO</name>
<feature type="compositionally biased region" description="Low complexity" evidence="15">
    <location>
        <begin position="601"/>
        <end position="610"/>
    </location>
</feature>
<evidence type="ECO:0000256" key="13">
    <source>
        <dbReference type="ARBA" id="ARBA00067520"/>
    </source>
</evidence>
<evidence type="ECO:0000256" key="12">
    <source>
        <dbReference type="ARBA" id="ARBA00048594"/>
    </source>
</evidence>
<dbReference type="InterPro" id="IPR033690">
    <property type="entry name" value="Adenylat_kinase_CS"/>
</dbReference>
<dbReference type="Pfam" id="PF00406">
    <property type="entry name" value="ADK"/>
    <property type="match status" value="2"/>
</dbReference>
<dbReference type="PROSITE" id="PS00113">
    <property type="entry name" value="ADENYLATE_KINASE"/>
    <property type="match status" value="2"/>
</dbReference>
<dbReference type="CDD" id="cd23767">
    <property type="entry name" value="IQCD"/>
    <property type="match status" value="2"/>
</dbReference>
<dbReference type="FunFam" id="3.40.50.300:FF:000776">
    <property type="entry name" value="Guanylate kinase 2"/>
    <property type="match status" value="3"/>
</dbReference>
<keyword evidence="10" id="KW-0067">ATP-binding</keyword>
<dbReference type="GO" id="GO:0005634">
    <property type="term" value="C:nucleus"/>
    <property type="evidence" value="ECO:0007669"/>
    <property type="project" value="UniProtKB-SubCell"/>
</dbReference>
<keyword evidence="7" id="KW-0808">Transferase</keyword>
<comment type="similarity">
    <text evidence="4">Belongs to the dpy-30 family.</text>
</comment>
<evidence type="ECO:0000256" key="2">
    <source>
        <dbReference type="ARBA" id="ARBA00005790"/>
    </source>
</evidence>
<dbReference type="EC" id="2.7.4.8" evidence="6"/>
<feature type="region of interest" description="Disordered" evidence="15">
    <location>
        <begin position="426"/>
        <end position="476"/>
    </location>
</feature>
<evidence type="ECO:0000256" key="5">
    <source>
        <dbReference type="ARBA" id="ARBA00012955"/>
    </source>
</evidence>
<dbReference type="PANTHER" id="PTHR23117:SF13">
    <property type="entry name" value="GUANYLATE KINASE"/>
    <property type="match status" value="1"/>
</dbReference>
<dbReference type="GO" id="GO:0005524">
    <property type="term" value="F:ATP binding"/>
    <property type="evidence" value="ECO:0007669"/>
    <property type="project" value="UniProtKB-KW"/>
</dbReference>
<evidence type="ECO:0000313" key="17">
    <source>
        <dbReference type="EMBL" id="GFR51672.1"/>
    </source>
</evidence>
<feature type="region of interest" description="Disordered" evidence="15">
    <location>
        <begin position="1592"/>
        <end position="1618"/>
    </location>
</feature>
<evidence type="ECO:0000256" key="4">
    <source>
        <dbReference type="ARBA" id="ARBA00010849"/>
    </source>
</evidence>
<dbReference type="Gene3D" id="3.30.63.10">
    <property type="entry name" value="Guanylate Kinase phosphate binding domain"/>
    <property type="match status" value="3"/>
</dbReference>
<feature type="region of interest" description="Disordered" evidence="15">
    <location>
        <begin position="1491"/>
        <end position="1530"/>
    </location>
</feature>
<evidence type="ECO:0000259" key="16">
    <source>
        <dbReference type="PROSITE" id="PS50052"/>
    </source>
</evidence>
<dbReference type="InterPro" id="IPR049629">
    <property type="entry name" value="DPY30_SDC1_DD"/>
</dbReference>
<dbReference type="CDD" id="cd01428">
    <property type="entry name" value="ADK"/>
    <property type="match status" value="2"/>
</dbReference>
<feature type="region of interest" description="Disordered" evidence="15">
    <location>
        <begin position="772"/>
        <end position="806"/>
    </location>
</feature>
<protein>
    <recommendedName>
        <fullName evidence="13">Guanylate kinase 1</fullName>
        <ecNumber evidence="5">2.7.4.3</ecNumber>
        <ecNumber evidence="6">2.7.4.8</ecNumber>
    </recommendedName>
    <alternativeName>
        <fullName evidence="14">GMP kinase 1</fullName>
    </alternativeName>
</protein>
<dbReference type="Pfam" id="PF05186">
    <property type="entry name" value="Dpy-30"/>
    <property type="match status" value="1"/>
</dbReference>
<feature type="region of interest" description="Disordered" evidence="15">
    <location>
        <begin position="668"/>
        <end position="735"/>
    </location>
</feature>
<dbReference type="SUPFAM" id="SSF52540">
    <property type="entry name" value="P-loop containing nucleoside triphosphate hydrolases"/>
    <property type="match status" value="5"/>
</dbReference>
<dbReference type="Pfam" id="PF00612">
    <property type="entry name" value="IQ"/>
    <property type="match status" value="4"/>
</dbReference>
<evidence type="ECO:0000256" key="8">
    <source>
        <dbReference type="ARBA" id="ARBA00022741"/>
    </source>
</evidence>
<feature type="domain" description="Guanylate kinase-like" evidence="16">
    <location>
        <begin position="1294"/>
        <end position="1478"/>
    </location>
</feature>
<dbReference type="PANTHER" id="PTHR23117">
    <property type="entry name" value="GUANYLATE KINASE-RELATED"/>
    <property type="match status" value="1"/>
</dbReference>
<accession>A0AAD3E381</accession>
<feature type="compositionally biased region" description="Low complexity" evidence="15">
    <location>
        <begin position="618"/>
        <end position="643"/>
    </location>
</feature>
<feature type="compositionally biased region" description="Low complexity" evidence="15">
    <location>
        <begin position="1605"/>
        <end position="1618"/>
    </location>
</feature>
<dbReference type="InterPro" id="IPR027417">
    <property type="entry name" value="P-loop_NTPase"/>
</dbReference>
<dbReference type="Gene3D" id="1.20.5.190">
    <property type="match status" value="2"/>
</dbReference>
<dbReference type="NCBIfam" id="NF011100">
    <property type="entry name" value="PRK14527.1"/>
    <property type="match status" value="1"/>
</dbReference>
<feature type="domain" description="Guanylate kinase-like" evidence="16">
    <location>
        <begin position="858"/>
        <end position="1042"/>
    </location>
</feature>
<dbReference type="HAMAP" id="MF_00235">
    <property type="entry name" value="Adenylate_kinase_Adk"/>
    <property type="match status" value="2"/>
</dbReference>
<feature type="compositionally biased region" description="Low complexity" evidence="15">
    <location>
        <begin position="679"/>
        <end position="700"/>
    </location>
</feature>
<reference evidence="17 18" key="1">
    <citation type="journal article" date="2021" name="Sci. Rep.">
        <title>Genome sequencing of the multicellular alga Astrephomene provides insights into convergent evolution of germ-soma differentiation.</title>
        <authorList>
            <person name="Yamashita S."/>
            <person name="Yamamoto K."/>
            <person name="Matsuzaki R."/>
            <person name="Suzuki S."/>
            <person name="Yamaguchi H."/>
            <person name="Hirooka S."/>
            <person name="Minakuchi Y."/>
            <person name="Miyagishima S."/>
            <person name="Kawachi M."/>
            <person name="Toyoda A."/>
            <person name="Nozaki H."/>
        </authorList>
    </citation>
    <scope>NUCLEOTIDE SEQUENCE [LARGE SCALE GENOMIC DNA]</scope>
    <source>
        <strain evidence="17 18">NIES-4017</strain>
    </source>
</reference>
<evidence type="ECO:0000256" key="10">
    <source>
        <dbReference type="ARBA" id="ARBA00022840"/>
    </source>
</evidence>
<dbReference type="EMBL" id="BMAR01000053">
    <property type="protein sequence ID" value="GFR51672.1"/>
    <property type="molecule type" value="Genomic_DNA"/>
</dbReference>
<evidence type="ECO:0000256" key="7">
    <source>
        <dbReference type="ARBA" id="ARBA00022679"/>
    </source>
</evidence>
<dbReference type="InterPro" id="IPR017665">
    <property type="entry name" value="Guanylate_kinase"/>
</dbReference>
<dbReference type="PROSITE" id="PS50052">
    <property type="entry name" value="GUANYLATE_KINASE_2"/>
    <property type="match status" value="3"/>
</dbReference>
<keyword evidence="18" id="KW-1185">Reference proteome</keyword>
<feature type="compositionally biased region" description="Low complexity" evidence="15">
    <location>
        <begin position="772"/>
        <end position="791"/>
    </location>
</feature>
<dbReference type="SMART" id="SM00382">
    <property type="entry name" value="AAA"/>
    <property type="match status" value="3"/>
</dbReference>
<dbReference type="PROSITE" id="PS50096">
    <property type="entry name" value="IQ"/>
    <property type="match status" value="5"/>
</dbReference>
<dbReference type="InterPro" id="IPR008145">
    <property type="entry name" value="GK/Ca_channel_bsu"/>
</dbReference>
<dbReference type="SMART" id="SM00015">
    <property type="entry name" value="IQ"/>
    <property type="match status" value="5"/>
</dbReference>
<comment type="subcellular location">
    <subcellularLocation>
        <location evidence="1">Nucleus</location>
    </subcellularLocation>
</comment>
<dbReference type="CDD" id="cd00071">
    <property type="entry name" value="GMPK"/>
    <property type="match status" value="3"/>
</dbReference>
<keyword evidence="8" id="KW-0547">Nucleotide-binding</keyword>
<dbReference type="EC" id="2.7.4.3" evidence="5"/>
<evidence type="ECO:0000256" key="9">
    <source>
        <dbReference type="ARBA" id="ARBA00022777"/>
    </source>
</evidence>
<dbReference type="InterPro" id="IPR000850">
    <property type="entry name" value="Adenylat/UMP-CMP_kin"/>
</dbReference>
<dbReference type="Gene3D" id="1.20.890.10">
    <property type="entry name" value="cAMP-dependent protein kinase regulatory subunit, dimerization-anchoring domain"/>
    <property type="match status" value="1"/>
</dbReference>
<dbReference type="GO" id="GO:0004385">
    <property type="term" value="F:GMP kinase activity"/>
    <property type="evidence" value="ECO:0007669"/>
    <property type="project" value="UniProtKB-EC"/>
</dbReference>
<feature type="domain" description="Guanylate kinase-like" evidence="16">
    <location>
        <begin position="1076"/>
        <end position="1260"/>
    </location>
</feature>
<dbReference type="PRINTS" id="PR00094">
    <property type="entry name" value="ADENYLTKNASE"/>
</dbReference>
<feature type="compositionally biased region" description="Acidic residues" evidence="15">
    <location>
        <begin position="793"/>
        <end position="806"/>
    </location>
</feature>
<evidence type="ECO:0000256" key="15">
    <source>
        <dbReference type="SAM" id="MobiDB-lite"/>
    </source>
</evidence>
<dbReference type="Pfam" id="PF00625">
    <property type="entry name" value="Guanylate_kin"/>
    <property type="match status" value="3"/>
</dbReference>
<dbReference type="GO" id="GO:0005829">
    <property type="term" value="C:cytosol"/>
    <property type="evidence" value="ECO:0007669"/>
    <property type="project" value="TreeGrafter"/>
</dbReference>
<feature type="region of interest" description="Disordered" evidence="15">
    <location>
        <begin position="596"/>
        <end position="646"/>
    </location>
</feature>
<comment type="similarity">
    <text evidence="3">Belongs to the adenylate kinase family.</text>
</comment>
<dbReference type="InterPro" id="IPR003593">
    <property type="entry name" value="AAA+_ATPase"/>
</dbReference>
<evidence type="ECO:0000256" key="6">
    <source>
        <dbReference type="ARBA" id="ARBA00012961"/>
    </source>
</evidence>
<dbReference type="InterPro" id="IPR007858">
    <property type="entry name" value="Dpy-30_motif"/>
</dbReference>
<dbReference type="InterPro" id="IPR008144">
    <property type="entry name" value="Guanylate_kin-like_dom"/>
</dbReference>
<feature type="compositionally biased region" description="Acidic residues" evidence="15">
    <location>
        <begin position="701"/>
        <end position="715"/>
    </location>
</feature>
<dbReference type="Gene3D" id="3.40.50.300">
    <property type="entry name" value="P-loop containing nucleotide triphosphate hydrolases"/>
    <property type="match status" value="5"/>
</dbReference>